<comment type="caution">
    <text evidence="1">The sequence shown here is derived from an EMBL/GenBank/DDBJ whole genome shotgun (WGS) entry which is preliminary data.</text>
</comment>
<sequence>MVELLTLRGKCSPLRSKAAHFSGHLPNINTLLAQGEKELVLFVTVGNDAAQHIYQKLGFQIEEEFETNLIKPV</sequence>
<accession>A0ABQ3UXJ6</accession>
<dbReference type="InterPro" id="IPR016181">
    <property type="entry name" value="Acyl_CoA_acyltransferase"/>
</dbReference>
<evidence type="ECO:0000313" key="1">
    <source>
        <dbReference type="EMBL" id="GHO57110.1"/>
    </source>
</evidence>
<dbReference type="Proteomes" id="UP000654345">
    <property type="component" value="Unassembled WGS sequence"/>
</dbReference>
<evidence type="ECO:0000313" key="2">
    <source>
        <dbReference type="Proteomes" id="UP000654345"/>
    </source>
</evidence>
<protein>
    <recommendedName>
        <fullName evidence="3">N-acetyltransferase domain-containing protein</fullName>
    </recommendedName>
</protein>
<dbReference type="Gene3D" id="3.40.630.30">
    <property type="match status" value="1"/>
</dbReference>
<organism evidence="1 2">
    <name type="scientific">Ktedonobacter robiniae</name>
    <dbReference type="NCBI Taxonomy" id="2778365"/>
    <lineage>
        <taxon>Bacteria</taxon>
        <taxon>Bacillati</taxon>
        <taxon>Chloroflexota</taxon>
        <taxon>Ktedonobacteria</taxon>
        <taxon>Ktedonobacterales</taxon>
        <taxon>Ktedonobacteraceae</taxon>
        <taxon>Ktedonobacter</taxon>
    </lineage>
</organism>
<proteinExistence type="predicted"/>
<reference evidence="1 2" key="1">
    <citation type="journal article" date="2021" name="Int. J. Syst. Evol. Microbiol.">
        <title>Reticulibacter mediterranei gen. nov., sp. nov., within the new family Reticulibacteraceae fam. nov., and Ktedonospora formicarum gen. nov., sp. nov., Ktedonobacter robiniae sp. nov., Dictyobacter formicarum sp. nov. and Dictyobacter arantiisoli sp. nov., belonging to the class Ktedonobacteria.</title>
        <authorList>
            <person name="Yabe S."/>
            <person name="Zheng Y."/>
            <person name="Wang C.M."/>
            <person name="Sakai Y."/>
            <person name="Abe K."/>
            <person name="Yokota A."/>
            <person name="Donadio S."/>
            <person name="Cavaletti L."/>
            <person name="Monciardini P."/>
        </authorList>
    </citation>
    <scope>NUCLEOTIDE SEQUENCE [LARGE SCALE GENOMIC DNA]</scope>
    <source>
        <strain evidence="1 2">SOSP1-30</strain>
    </source>
</reference>
<name>A0ABQ3UXJ6_9CHLR</name>
<gene>
    <name evidence="1" type="ORF">KSB_55850</name>
</gene>
<evidence type="ECO:0008006" key="3">
    <source>
        <dbReference type="Google" id="ProtNLM"/>
    </source>
</evidence>
<keyword evidence="2" id="KW-1185">Reference proteome</keyword>
<dbReference type="RefSeq" id="WP_201373540.1">
    <property type="nucleotide sequence ID" value="NZ_BNJG01000002.1"/>
</dbReference>
<dbReference type="EMBL" id="BNJG01000002">
    <property type="protein sequence ID" value="GHO57110.1"/>
    <property type="molecule type" value="Genomic_DNA"/>
</dbReference>
<dbReference type="SUPFAM" id="SSF55729">
    <property type="entry name" value="Acyl-CoA N-acyltransferases (Nat)"/>
    <property type="match status" value="1"/>
</dbReference>